<proteinExistence type="predicted"/>
<reference evidence="2 3" key="1">
    <citation type="submission" date="2023-03" db="EMBL/GenBank/DDBJ databases">
        <title>High recombination rates correlate with genetic variation in Cardiocondyla obscurior ants.</title>
        <authorList>
            <person name="Errbii M."/>
        </authorList>
    </citation>
    <scope>NUCLEOTIDE SEQUENCE [LARGE SCALE GENOMIC DNA]</scope>
    <source>
        <strain evidence="2">Alpha-2009</strain>
        <tissue evidence="2">Whole body</tissue>
    </source>
</reference>
<evidence type="ECO:0000313" key="2">
    <source>
        <dbReference type="EMBL" id="KAL0132440.1"/>
    </source>
</evidence>
<protein>
    <submittedName>
        <fullName evidence="2">Uncharacterized protein</fullName>
    </submittedName>
</protein>
<gene>
    <name evidence="2" type="ORF">PUN28_000285</name>
</gene>
<keyword evidence="3" id="KW-1185">Reference proteome</keyword>
<dbReference type="EMBL" id="JADYXP020000001">
    <property type="protein sequence ID" value="KAL0132440.1"/>
    <property type="molecule type" value="Genomic_DNA"/>
</dbReference>
<accession>A0AAW2GYP6</accession>
<feature type="signal peptide" evidence="1">
    <location>
        <begin position="1"/>
        <end position="18"/>
    </location>
</feature>
<keyword evidence="1" id="KW-0732">Signal</keyword>
<sequence length="69" mass="8513">MWHVLFLFVLLTASFIESRSTQSMHMLTYVRRRVKETLHDERIFDRFRDLRPAVMKSAFRGKKKKREKR</sequence>
<name>A0AAW2GYP6_9HYME</name>
<evidence type="ECO:0000313" key="3">
    <source>
        <dbReference type="Proteomes" id="UP001430953"/>
    </source>
</evidence>
<dbReference type="Proteomes" id="UP001430953">
    <property type="component" value="Unassembled WGS sequence"/>
</dbReference>
<organism evidence="2 3">
    <name type="scientific">Cardiocondyla obscurior</name>
    <dbReference type="NCBI Taxonomy" id="286306"/>
    <lineage>
        <taxon>Eukaryota</taxon>
        <taxon>Metazoa</taxon>
        <taxon>Ecdysozoa</taxon>
        <taxon>Arthropoda</taxon>
        <taxon>Hexapoda</taxon>
        <taxon>Insecta</taxon>
        <taxon>Pterygota</taxon>
        <taxon>Neoptera</taxon>
        <taxon>Endopterygota</taxon>
        <taxon>Hymenoptera</taxon>
        <taxon>Apocrita</taxon>
        <taxon>Aculeata</taxon>
        <taxon>Formicoidea</taxon>
        <taxon>Formicidae</taxon>
        <taxon>Myrmicinae</taxon>
        <taxon>Cardiocondyla</taxon>
    </lineage>
</organism>
<dbReference type="AlphaFoldDB" id="A0AAW2GYP6"/>
<feature type="chain" id="PRO_5043946284" evidence="1">
    <location>
        <begin position="19"/>
        <end position="69"/>
    </location>
</feature>
<evidence type="ECO:0000256" key="1">
    <source>
        <dbReference type="SAM" id="SignalP"/>
    </source>
</evidence>
<comment type="caution">
    <text evidence="2">The sequence shown here is derived from an EMBL/GenBank/DDBJ whole genome shotgun (WGS) entry which is preliminary data.</text>
</comment>